<dbReference type="EMBL" id="JAIWYP010000004">
    <property type="protein sequence ID" value="KAH3842200.1"/>
    <property type="molecule type" value="Genomic_DNA"/>
</dbReference>
<name>A0A9D4KMC1_DREPO</name>
<evidence type="ECO:0000313" key="1">
    <source>
        <dbReference type="EMBL" id="KAH3842200.1"/>
    </source>
</evidence>
<proteinExistence type="predicted"/>
<accession>A0A9D4KMC1</accession>
<organism evidence="1 2">
    <name type="scientific">Dreissena polymorpha</name>
    <name type="common">Zebra mussel</name>
    <name type="synonym">Mytilus polymorpha</name>
    <dbReference type="NCBI Taxonomy" id="45954"/>
    <lineage>
        <taxon>Eukaryota</taxon>
        <taxon>Metazoa</taxon>
        <taxon>Spiralia</taxon>
        <taxon>Lophotrochozoa</taxon>
        <taxon>Mollusca</taxon>
        <taxon>Bivalvia</taxon>
        <taxon>Autobranchia</taxon>
        <taxon>Heteroconchia</taxon>
        <taxon>Euheterodonta</taxon>
        <taxon>Imparidentia</taxon>
        <taxon>Neoheterodontei</taxon>
        <taxon>Myida</taxon>
        <taxon>Dreissenoidea</taxon>
        <taxon>Dreissenidae</taxon>
        <taxon>Dreissena</taxon>
    </lineage>
</organism>
<comment type="caution">
    <text evidence="1">The sequence shown here is derived from an EMBL/GenBank/DDBJ whole genome shotgun (WGS) entry which is preliminary data.</text>
</comment>
<sequence length="57" mass="5943">MGTNNFGYETNLAHSAKLGGGLHSRSNLKITSGFPIVTTFEVPPGSFVSGSCPETLD</sequence>
<evidence type="ECO:0000313" key="2">
    <source>
        <dbReference type="Proteomes" id="UP000828390"/>
    </source>
</evidence>
<reference evidence="1" key="2">
    <citation type="submission" date="2020-11" db="EMBL/GenBank/DDBJ databases">
        <authorList>
            <person name="McCartney M.A."/>
            <person name="Auch B."/>
            <person name="Kono T."/>
            <person name="Mallez S."/>
            <person name="Becker A."/>
            <person name="Gohl D.M."/>
            <person name="Silverstein K.A.T."/>
            <person name="Koren S."/>
            <person name="Bechman K.B."/>
            <person name="Herman A."/>
            <person name="Abrahante J.E."/>
            <person name="Garbe J."/>
        </authorList>
    </citation>
    <scope>NUCLEOTIDE SEQUENCE</scope>
    <source>
        <strain evidence="1">Duluth1</strain>
        <tissue evidence="1">Whole animal</tissue>
    </source>
</reference>
<reference evidence="1" key="1">
    <citation type="journal article" date="2019" name="bioRxiv">
        <title>The Genome of the Zebra Mussel, Dreissena polymorpha: A Resource for Invasive Species Research.</title>
        <authorList>
            <person name="McCartney M.A."/>
            <person name="Auch B."/>
            <person name="Kono T."/>
            <person name="Mallez S."/>
            <person name="Zhang Y."/>
            <person name="Obille A."/>
            <person name="Becker A."/>
            <person name="Abrahante J.E."/>
            <person name="Garbe J."/>
            <person name="Badalamenti J.P."/>
            <person name="Herman A."/>
            <person name="Mangelson H."/>
            <person name="Liachko I."/>
            <person name="Sullivan S."/>
            <person name="Sone E.D."/>
            <person name="Koren S."/>
            <person name="Silverstein K.A.T."/>
            <person name="Beckman K.B."/>
            <person name="Gohl D.M."/>
        </authorList>
    </citation>
    <scope>NUCLEOTIDE SEQUENCE</scope>
    <source>
        <strain evidence="1">Duluth1</strain>
        <tissue evidence="1">Whole animal</tissue>
    </source>
</reference>
<protein>
    <submittedName>
        <fullName evidence="1">Uncharacterized protein</fullName>
    </submittedName>
</protein>
<dbReference type="Proteomes" id="UP000828390">
    <property type="component" value="Unassembled WGS sequence"/>
</dbReference>
<keyword evidence="2" id="KW-1185">Reference proteome</keyword>
<gene>
    <name evidence="1" type="ORF">DPMN_115696</name>
</gene>
<dbReference type="AlphaFoldDB" id="A0A9D4KMC1"/>